<dbReference type="Proteomes" id="UP000828048">
    <property type="component" value="Chromosome 7"/>
</dbReference>
<proteinExistence type="predicted"/>
<protein>
    <submittedName>
        <fullName evidence="1">Uncharacterized protein</fullName>
    </submittedName>
</protein>
<sequence length="127" mass="13913">MGQSSKYVLVRVRKFEEEPLGLVEQPNTFNGDASSSSSSSFTAVEVVLCLLDVLLKGGEYVTPQADNPVMYAKPVSNRIHPYALLFISQCFTQGSSDRLQVLSTDFIDEDFVDACVGLTRARIEGEA</sequence>
<comment type="caution">
    <text evidence="1">The sequence shown here is derived from an EMBL/GenBank/DDBJ whole genome shotgun (WGS) entry which is preliminary data.</text>
</comment>
<name>A0ACB7Y9J5_9ERIC</name>
<dbReference type="EMBL" id="CM037157">
    <property type="protein sequence ID" value="KAH7850202.1"/>
    <property type="molecule type" value="Genomic_DNA"/>
</dbReference>
<evidence type="ECO:0000313" key="1">
    <source>
        <dbReference type="EMBL" id="KAH7850202.1"/>
    </source>
</evidence>
<reference evidence="1 2" key="1">
    <citation type="journal article" date="2021" name="Hortic Res">
        <title>High-quality reference genome and annotation aids understanding of berry development for evergreen blueberry (Vaccinium darrowii).</title>
        <authorList>
            <person name="Yu J."/>
            <person name="Hulse-Kemp A.M."/>
            <person name="Babiker E."/>
            <person name="Staton M."/>
        </authorList>
    </citation>
    <scope>NUCLEOTIDE SEQUENCE [LARGE SCALE GENOMIC DNA]</scope>
    <source>
        <strain evidence="2">cv. NJ 8807/NJ 8810</strain>
        <tissue evidence="1">Young leaf</tissue>
    </source>
</reference>
<organism evidence="1 2">
    <name type="scientific">Vaccinium darrowii</name>
    <dbReference type="NCBI Taxonomy" id="229202"/>
    <lineage>
        <taxon>Eukaryota</taxon>
        <taxon>Viridiplantae</taxon>
        <taxon>Streptophyta</taxon>
        <taxon>Embryophyta</taxon>
        <taxon>Tracheophyta</taxon>
        <taxon>Spermatophyta</taxon>
        <taxon>Magnoliopsida</taxon>
        <taxon>eudicotyledons</taxon>
        <taxon>Gunneridae</taxon>
        <taxon>Pentapetalae</taxon>
        <taxon>asterids</taxon>
        <taxon>Ericales</taxon>
        <taxon>Ericaceae</taxon>
        <taxon>Vaccinioideae</taxon>
        <taxon>Vaccinieae</taxon>
        <taxon>Vaccinium</taxon>
    </lineage>
</organism>
<keyword evidence="2" id="KW-1185">Reference proteome</keyword>
<gene>
    <name evidence="1" type="ORF">Vadar_029166</name>
</gene>
<evidence type="ECO:0000313" key="2">
    <source>
        <dbReference type="Proteomes" id="UP000828048"/>
    </source>
</evidence>
<accession>A0ACB7Y9J5</accession>